<organism evidence="2 3">
    <name type="scientific">Cupriavidus neocaledonicus</name>
    <dbReference type="NCBI Taxonomy" id="1040979"/>
    <lineage>
        <taxon>Bacteria</taxon>
        <taxon>Pseudomonadati</taxon>
        <taxon>Pseudomonadota</taxon>
        <taxon>Betaproteobacteria</taxon>
        <taxon>Burkholderiales</taxon>
        <taxon>Burkholderiaceae</taxon>
        <taxon>Cupriavidus</taxon>
    </lineage>
</organism>
<gene>
    <name evidence="1" type="ORF">CBM2605_B90086</name>
    <name evidence="2" type="ORF">CBM2607_MP20969</name>
</gene>
<dbReference type="EMBL" id="LT984807">
    <property type="protein sequence ID" value="SPD60317.1"/>
    <property type="molecule type" value="Genomic_DNA"/>
</dbReference>
<keyword evidence="4" id="KW-1185">Reference proteome</keyword>
<reference evidence="3 4" key="1">
    <citation type="submission" date="2018-01" db="EMBL/GenBank/DDBJ databases">
        <authorList>
            <person name="Clerissi C."/>
        </authorList>
    </citation>
    <scope>NUCLEOTIDE SEQUENCE [LARGE SCALE GENOMIC DNA]</scope>
    <source>
        <strain evidence="1">Cupriavidus taiwanensis STM 6082</strain>
        <strain evidence="2">Cupriavidus taiwanensis STM 6160</strain>
        <plasmid evidence="2">II</plasmid>
        <plasmid evidence="3">ii</plasmid>
    </source>
</reference>
<accession>A0A375HUC8</accession>
<dbReference type="AlphaFoldDB" id="A0A375HUC8"/>
<evidence type="ECO:0000313" key="3">
    <source>
        <dbReference type="Proteomes" id="UP000255168"/>
    </source>
</evidence>
<evidence type="ECO:0000313" key="1">
    <source>
        <dbReference type="EMBL" id="SOZ40340.1"/>
    </source>
</evidence>
<geneLocation type="plasmid" evidence="3">
    <name>ii</name>
</geneLocation>
<proteinExistence type="predicted"/>
<dbReference type="EMBL" id="OFTC01000048">
    <property type="protein sequence ID" value="SOZ40340.1"/>
    <property type="molecule type" value="Genomic_DNA"/>
</dbReference>
<sequence length="110" mass="12737">MRLFVVVNPRFETMKRDAGRILTKQLEDIECKNQIMRRRRKGLRGMLRPAPCRAWHARACTTPWSSTCASSSSKACSRRAPNSMNASCARRWGSRARRCARRSRCWPPRA</sequence>
<protein>
    <submittedName>
        <fullName evidence="2">Uncharacterized protein</fullName>
    </submittedName>
</protein>
<evidence type="ECO:0000313" key="2">
    <source>
        <dbReference type="EMBL" id="SPD60317.1"/>
    </source>
</evidence>
<dbReference type="Proteomes" id="UP000255168">
    <property type="component" value="Plasmid II"/>
</dbReference>
<name>A0A375HUC8_9BURK</name>
<evidence type="ECO:0000313" key="4">
    <source>
        <dbReference type="Proteomes" id="UP000256710"/>
    </source>
</evidence>
<dbReference type="Proteomes" id="UP000256710">
    <property type="component" value="Unassembled WGS sequence"/>
</dbReference>
<keyword evidence="2" id="KW-0614">Plasmid</keyword>
<geneLocation type="plasmid" evidence="2">
    <name>II</name>
</geneLocation>